<feature type="region of interest" description="Disordered" evidence="10">
    <location>
        <begin position="95"/>
        <end position="231"/>
    </location>
</feature>
<feature type="region of interest" description="Disordered" evidence="10">
    <location>
        <begin position="1"/>
        <end position="41"/>
    </location>
</feature>
<evidence type="ECO:0000256" key="6">
    <source>
        <dbReference type="ARBA" id="ARBA00022840"/>
    </source>
</evidence>
<feature type="compositionally biased region" description="Polar residues" evidence="10">
    <location>
        <begin position="188"/>
        <end position="203"/>
    </location>
</feature>
<feature type="binding site" evidence="9">
    <location>
        <position position="376"/>
    </location>
    <ligand>
        <name>ATP</name>
        <dbReference type="ChEBI" id="CHEBI:30616"/>
    </ligand>
</feature>
<feature type="compositionally biased region" description="Basic and acidic residues" evidence="10">
    <location>
        <begin position="1"/>
        <end position="15"/>
    </location>
</feature>
<dbReference type="EC" id="2.7.11.1" evidence="1"/>
<feature type="domain" description="AGC-kinase C-terminal" evidence="12">
    <location>
        <begin position="684"/>
        <end position="736"/>
    </location>
</feature>
<dbReference type="GO" id="GO:0035556">
    <property type="term" value="P:intracellular signal transduction"/>
    <property type="evidence" value="ECO:0007669"/>
    <property type="project" value="TreeGrafter"/>
</dbReference>
<dbReference type="Gene3D" id="1.10.510.10">
    <property type="entry name" value="Transferase(Phosphotransferase) domain 1"/>
    <property type="match status" value="2"/>
</dbReference>
<dbReference type="PROSITE" id="PS51285">
    <property type="entry name" value="AGC_KINASE_CTER"/>
    <property type="match status" value="1"/>
</dbReference>
<evidence type="ECO:0000256" key="5">
    <source>
        <dbReference type="ARBA" id="ARBA00022777"/>
    </source>
</evidence>
<keyword evidence="3" id="KW-0808">Transferase</keyword>
<evidence type="ECO:0000256" key="3">
    <source>
        <dbReference type="ARBA" id="ARBA00022679"/>
    </source>
</evidence>
<dbReference type="SMART" id="SM00133">
    <property type="entry name" value="S_TK_X"/>
    <property type="match status" value="1"/>
</dbReference>
<dbReference type="AlphaFoldDB" id="A0A9P4XR44"/>
<feature type="compositionally biased region" description="Basic residues" evidence="10">
    <location>
        <begin position="112"/>
        <end position="127"/>
    </location>
</feature>
<evidence type="ECO:0000256" key="4">
    <source>
        <dbReference type="ARBA" id="ARBA00022741"/>
    </source>
</evidence>
<feature type="compositionally biased region" description="Basic residues" evidence="10">
    <location>
        <begin position="206"/>
        <end position="217"/>
    </location>
</feature>
<comment type="caution">
    <text evidence="13">The sequence shown here is derived from an EMBL/GenBank/DDBJ whole genome shotgun (WGS) entry which is preliminary data.</text>
</comment>
<dbReference type="GO" id="GO:0004674">
    <property type="term" value="F:protein serine/threonine kinase activity"/>
    <property type="evidence" value="ECO:0007669"/>
    <property type="project" value="UniProtKB-KW"/>
</dbReference>
<evidence type="ECO:0000256" key="10">
    <source>
        <dbReference type="SAM" id="MobiDB-lite"/>
    </source>
</evidence>
<dbReference type="PROSITE" id="PS00108">
    <property type="entry name" value="PROTEIN_KINASE_ST"/>
    <property type="match status" value="1"/>
</dbReference>
<sequence length="835" mass="95027">MLPQHHDANRNHHALDPPPNGPNDSHIPSFRPPFSGGEGLAGSDLLRLHRKHSKQWTDKFRKAIGVKGRNDHGSQGSAPLDWSLSEGLRSLNLNKGKNPAVGVSSNGATVLRKARKPPATKGFMRKIRSNDSKISPSSTVVVSDTPLQQHQSFQELTSVTESDDSSEQDDIWSSTHSSRLASPDDNLTGKTSIDSRLSGSPSAKGSPRRKLSRRSRWTRSSPEGAGLGTIEEMATDKPKPTILTVEKAAAAKIYLETHFNELCGESQRRFIRCQEFAERQFKEGLFYGPNLVSGNSAVDYSSFFHLESCRLRDIRALKSKCTLQAKQQNVSPFVSKYESLKVLGKGSFGVVRLVREKSPSPYNFSNQVYAMKVIRKSDMLRSSQEGHLRAERDFLVSYEGSTWVVPLIASFEDMSNLYLVMEYMPGGDFLGLLIRENILHEAVACFYIAEMILAVEETHRLGFIHRDIKPDNFLISSSGHLKISDFGLAFDGKWPHDASYYNYHRYALLRKLNLDAQGDEKDQEDCKSVQSQVEKAQALAAEFGRHDERNLGSDPDLAAILGWRNTRSNRTRANSVVGTSQYMAPEVIQAQNFQTYYDDEGRKPTKQNILAHREKFRFPMRPLVSDRCKDLIYRLIQDKEVRLCSKRYQMLDQHQPGVAVPTDMYGRYIFPDDAEDIKAHRFFKSVPWDTLQNTAPPFVPHIDSLEDTHYFDESEPLDDRIESVAEKPGLTDEEVRWILREFRPSIQNVAIRMIHAPYDSGALRSRDLEIDSVSTFLDEEKELLKRFMREYGRRVPKRPRDIILRDDNMKGTAMEVRKQSAFMGYEWHSVRKKAY</sequence>
<dbReference type="PROSITE" id="PS00107">
    <property type="entry name" value="PROTEIN_KINASE_ATP"/>
    <property type="match status" value="1"/>
</dbReference>
<dbReference type="SMART" id="SM00220">
    <property type="entry name" value="S_TKc"/>
    <property type="match status" value="1"/>
</dbReference>
<dbReference type="EMBL" id="QLNT01000002">
    <property type="protein sequence ID" value="KAF3076508.1"/>
    <property type="molecule type" value="Genomic_DNA"/>
</dbReference>
<dbReference type="InterPro" id="IPR017441">
    <property type="entry name" value="Protein_kinase_ATP_BS"/>
</dbReference>
<evidence type="ECO:0000256" key="8">
    <source>
        <dbReference type="ARBA" id="ARBA00048679"/>
    </source>
</evidence>
<organism evidence="13 14">
    <name type="scientific">Trichoderma lentiforme</name>
    <dbReference type="NCBI Taxonomy" id="1567552"/>
    <lineage>
        <taxon>Eukaryota</taxon>
        <taxon>Fungi</taxon>
        <taxon>Dikarya</taxon>
        <taxon>Ascomycota</taxon>
        <taxon>Pezizomycotina</taxon>
        <taxon>Sordariomycetes</taxon>
        <taxon>Hypocreomycetidae</taxon>
        <taxon>Hypocreales</taxon>
        <taxon>Hypocreaceae</taxon>
        <taxon>Trichoderma</taxon>
    </lineage>
</organism>
<accession>A0A9P4XR44</accession>
<dbReference type="InterPro" id="IPR008271">
    <property type="entry name" value="Ser/Thr_kinase_AS"/>
</dbReference>
<dbReference type="PROSITE" id="PS50011">
    <property type="entry name" value="PROTEIN_KINASE_DOM"/>
    <property type="match status" value="1"/>
</dbReference>
<evidence type="ECO:0000256" key="2">
    <source>
        <dbReference type="ARBA" id="ARBA00022527"/>
    </source>
</evidence>
<evidence type="ECO:0000313" key="14">
    <source>
        <dbReference type="Proteomes" id="UP000801864"/>
    </source>
</evidence>
<keyword evidence="4 9" id="KW-0547">Nucleotide-binding</keyword>
<proteinExistence type="predicted"/>
<gene>
    <name evidence="13" type="ORF">CFAM422_001184</name>
</gene>
<dbReference type="InterPro" id="IPR050236">
    <property type="entry name" value="Ser_Thr_kinase_AGC"/>
</dbReference>
<feature type="compositionally biased region" description="Polar residues" evidence="10">
    <location>
        <begin position="147"/>
        <end position="160"/>
    </location>
</feature>
<evidence type="ECO:0000259" key="11">
    <source>
        <dbReference type="PROSITE" id="PS50011"/>
    </source>
</evidence>
<reference evidence="13 14" key="1">
    <citation type="submission" date="2018-06" db="EMBL/GenBank/DDBJ databases">
        <title>Genome analysis of cellulolytic fungus Trichoderma lentiforme CFAM-422.</title>
        <authorList>
            <person name="Steindorff A.S."/>
            <person name="Formighieri E.F."/>
            <person name="Midorikawa G.E.O."/>
            <person name="Tamietti M.S."/>
            <person name="Ramos E.Z."/>
            <person name="Silva A.S."/>
            <person name="Bon E.P.S."/>
            <person name="Mendes T.D."/>
            <person name="Damaso M.C.T."/>
            <person name="Favaro L.C.L."/>
        </authorList>
    </citation>
    <scope>NUCLEOTIDE SEQUENCE [LARGE SCALE GENOMIC DNA]</scope>
    <source>
        <strain evidence="13 14">CFAM-422</strain>
    </source>
</reference>
<keyword evidence="6 9" id="KW-0067">ATP-binding</keyword>
<evidence type="ECO:0000256" key="9">
    <source>
        <dbReference type="PROSITE-ProRule" id="PRU10141"/>
    </source>
</evidence>
<dbReference type="PANTHER" id="PTHR24356:SF400">
    <property type="entry name" value="SERINE_THREONINE-PROTEIN KINASE CBK1"/>
    <property type="match status" value="1"/>
</dbReference>
<dbReference type="Gene3D" id="3.30.200.20">
    <property type="entry name" value="Phosphorylase Kinase, domain 1"/>
    <property type="match status" value="1"/>
</dbReference>
<protein>
    <recommendedName>
        <fullName evidence="1">non-specific serine/threonine protein kinase</fullName>
        <ecNumber evidence="1">2.7.11.1</ecNumber>
    </recommendedName>
</protein>
<evidence type="ECO:0000259" key="12">
    <source>
        <dbReference type="PROSITE" id="PS51285"/>
    </source>
</evidence>
<keyword evidence="5 13" id="KW-0418">Kinase</keyword>
<feature type="compositionally biased region" description="Low complexity" evidence="10">
    <location>
        <begin position="135"/>
        <end position="146"/>
    </location>
</feature>
<feature type="compositionally biased region" description="Polar residues" evidence="10">
    <location>
        <begin position="171"/>
        <end position="180"/>
    </location>
</feature>
<name>A0A9P4XR44_9HYPO</name>
<keyword evidence="14" id="KW-1185">Reference proteome</keyword>
<feature type="domain" description="Protein kinase" evidence="11">
    <location>
        <begin position="337"/>
        <end position="683"/>
    </location>
</feature>
<comment type="catalytic activity">
    <reaction evidence="8">
        <text>L-seryl-[protein] + ATP = O-phospho-L-seryl-[protein] + ADP + H(+)</text>
        <dbReference type="Rhea" id="RHEA:17989"/>
        <dbReference type="Rhea" id="RHEA-COMP:9863"/>
        <dbReference type="Rhea" id="RHEA-COMP:11604"/>
        <dbReference type="ChEBI" id="CHEBI:15378"/>
        <dbReference type="ChEBI" id="CHEBI:29999"/>
        <dbReference type="ChEBI" id="CHEBI:30616"/>
        <dbReference type="ChEBI" id="CHEBI:83421"/>
        <dbReference type="ChEBI" id="CHEBI:456216"/>
        <dbReference type="EC" id="2.7.11.1"/>
    </reaction>
</comment>
<evidence type="ECO:0000256" key="1">
    <source>
        <dbReference type="ARBA" id="ARBA00012513"/>
    </source>
</evidence>
<dbReference type="PANTHER" id="PTHR24356">
    <property type="entry name" value="SERINE/THREONINE-PROTEIN KINASE"/>
    <property type="match status" value="1"/>
</dbReference>
<dbReference type="GO" id="GO:0005524">
    <property type="term" value="F:ATP binding"/>
    <property type="evidence" value="ECO:0007669"/>
    <property type="project" value="UniProtKB-UniRule"/>
</dbReference>
<dbReference type="InterPro" id="IPR000961">
    <property type="entry name" value="AGC-kinase_C"/>
</dbReference>
<evidence type="ECO:0000256" key="7">
    <source>
        <dbReference type="ARBA" id="ARBA00047899"/>
    </source>
</evidence>
<dbReference type="InterPro" id="IPR011009">
    <property type="entry name" value="Kinase-like_dom_sf"/>
</dbReference>
<comment type="catalytic activity">
    <reaction evidence="7">
        <text>L-threonyl-[protein] + ATP = O-phospho-L-threonyl-[protein] + ADP + H(+)</text>
        <dbReference type="Rhea" id="RHEA:46608"/>
        <dbReference type="Rhea" id="RHEA-COMP:11060"/>
        <dbReference type="Rhea" id="RHEA-COMP:11605"/>
        <dbReference type="ChEBI" id="CHEBI:15378"/>
        <dbReference type="ChEBI" id="CHEBI:30013"/>
        <dbReference type="ChEBI" id="CHEBI:30616"/>
        <dbReference type="ChEBI" id="CHEBI:61977"/>
        <dbReference type="ChEBI" id="CHEBI:456216"/>
        <dbReference type="EC" id="2.7.11.1"/>
    </reaction>
</comment>
<evidence type="ECO:0000313" key="13">
    <source>
        <dbReference type="EMBL" id="KAF3076508.1"/>
    </source>
</evidence>
<dbReference type="SUPFAM" id="SSF56112">
    <property type="entry name" value="Protein kinase-like (PK-like)"/>
    <property type="match status" value="1"/>
</dbReference>
<keyword evidence="2" id="KW-0723">Serine/threonine-protein kinase</keyword>
<dbReference type="Proteomes" id="UP000801864">
    <property type="component" value="Unassembled WGS sequence"/>
</dbReference>
<dbReference type="Pfam" id="PF00069">
    <property type="entry name" value="Pkinase"/>
    <property type="match status" value="1"/>
</dbReference>
<feature type="compositionally biased region" description="Acidic residues" evidence="10">
    <location>
        <begin position="161"/>
        <end position="170"/>
    </location>
</feature>
<dbReference type="InterPro" id="IPR000719">
    <property type="entry name" value="Prot_kinase_dom"/>
</dbReference>